<sequence>MNFDSQFLFFFSAIGVFNSTLLAIYFFFYAKPKHISNYFLGTLLTVLSIRIWKSIFYYFNRELSKIYLQIGLSACFLIGPSLFFYLKSILNPSSKKIDHSWKYHFLFLFIIILAIGYSYPYEDYPDLWRFYIVKVIYYQWLGYILASGFLLRKVIKKMFTKHNKLNSAEIWITSVYFGNLIIWIAYKTVSYTSYIVGALSFSFVFYLLLLILFFRKKKYAILFREPSKYADKKIEEAEAKRLFEVLEETMKSKKLYKNPNLKLPDLAKQIHIQTHLLSQFINDNLNKSFSLFVNEYRIHEAKILLSNKDKFTIESIGYECGFNSKSTFYSTFKKLTGMTPTQYKSAQS</sequence>
<protein>
    <submittedName>
        <fullName evidence="6">Helix-turn-helix transcriptional regulator</fullName>
    </submittedName>
</protein>
<dbReference type="Pfam" id="PF12833">
    <property type="entry name" value="HTH_18"/>
    <property type="match status" value="1"/>
</dbReference>
<evidence type="ECO:0000313" key="7">
    <source>
        <dbReference type="Proteomes" id="UP000318833"/>
    </source>
</evidence>
<organism evidence="6 7">
    <name type="scientific">Aquimarina algiphila</name>
    <dbReference type="NCBI Taxonomy" id="2047982"/>
    <lineage>
        <taxon>Bacteria</taxon>
        <taxon>Pseudomonadati</taxon>
        <taxon>Bacteroidota</taxon>
        <taxon>Flavobacteriia</taxon>
        <taxon>Flavobacteriales</taxon>
        <taxon>Flavobacteriaceae</taxon>
        <taxon>Aquimarina</taxon>
    </lineage>
</organism>
<keyword evidence="4" id="KW-0812">Transmembrane</keyword>
<dbReference type="SMART" id="SM00342">
    <property type="entry name" value="HTH_ARAC"/>
    <property type="match status" value="1"/>
</dbReference>
<dbReference type="AlphaFoldDB" id="A0A554VH79"/>
<keyword evidence="4" id="KW-0472">Membrane</keyword>
<dbReference type="EMBL" id="VLNR01000040">
    <property type="protein sequence ID" value="TSE06824.1"/>
    <property type="molecule type" value="Genomic_DNA"/>
</dbReference>
<evidence type="ECO:0000259" key="5">
    <source>
        <dbReference type="PROSITE" id="PS01124"/>
    </source>
</evidence>
<dbReference type="Proteomes" id="UP000318833">
    <property type="component" value="Unassembled WGS sequence"/>
</dbReference>
<reference evidence="6 7" key="1">
    <citation type="submission" date="2019-07" db="EMBL/GenBank/DDBJ databases">
        <title>The draft genome sequence of Aquimarina algiphila M91.</title>
        <authorList>
            <person name="Meng X."/>
        </authorList>
    </citation>
    <scope>NUCLEOTIDE SEQUENCE [LARGE SCALE GENOMIC DNA]</scope>
    <source>
        <strain evidence="6 7">M91</strain>
    </source>
</reference>
<dbReference type="RefSeq" id="WP_143917423.1">
    <property type="nucleotide sequence ID" value="NZ_CANLFO010000002.1"/>
</dbReference>
<evidence type="ECO:0000256" key="2">
    <source>
        <dbReference type="ARBA" id="ARBA00023125"/>
    </source>
</evidence>
<keyword evidence="4" id="KW-1133">Transmembrane helix</keyword>
<dbReference type="PROSITE" id="PS00041">
    <property type="entry name" value="HTH_ARAC_FAMILY_1"/>
    <property type="match status" value="1"/>
</dbReference>
<evidence type="ECO:0000313" key="6">
    <source>
        <dbReference type="EMBL" id="TSE06824.1"/>
    </source>
</evidence>
<name>A0A554VH79_9FLAO</name>
<dbReference type="PANTHER" id="PTHR43280">
    <property type="entry name" value="ARAC-FAMILY TRANSCRIPTIONAL REGULATOR"/>
    <property type="match status" value="1"/>
</dbReference>
<dbReference type="InterPro" id="IPR009057">
    <property type="entry name" value="Homeodomain-like_sf"/>
</dbReference>
<evidence type="ECO:0000256" key="3">
    <source>
        <dbReference type="ARBA" id="ARBA00023163"/>
    </source>
</evidence>
<dbReference type="InterPro" id="IPR018062">
    <property type="entry name" value="HTH_AraC-typ_CS"/>
</dbReference>
<accession>A0A554VH79</accession>
<keyword evidence="1" id="KW-0805">Transcription regulation</keyword>
<feature type="transmembrane region" description="Helical" evidence="4">
    <location>
        <begin position="170"/>
        <end position="186"/>
    </location>
</feature>
<comment type="caution">
    <text evidence="6">The sequence shown here is derived from an EMBL/GenBank/DDBJ whole genome shotgun (WGS) entry which is preliminary data.</text>
</comment>
<evidence type="ECO:0000256" key="4">
    <source>
        <dbReference type="SAM" id="Phobius"/>
    </source>
</evidence>
<dbReference type="GO" id="GO:0043565">
    <property type="term" value="F:sequence-specific DNA binding"/>
    <property type="evidence" value="ECO:0007669"/>
    <property type="project" value="InterPro"/>
</dbReference>
<gene>
    <name evidence="6" type="ORF">FOF46_18080</name>
</gene>
<feature type="transmembrane region" description="Helical" evidence="4">
    <location>
        <begin position="192"/>
        <end position="214"/>
    </location>
</feature>
<dbReference type="Gene3D" id="1.10.10.60">
    <property type="entry name" value="Homeodomain-like"/>
    <property type="match status" value="2"/>
</dbReference>
<dbReference type="SUPFAM" id="SSF46689">
    <property type="entry name" value="Homeodomain-like"/>
    <property type="match status" value="1"/>
</dbReference>
<keyword evidence="3" id="KW-0804">Transcription</keyword>
<feature type="domain" description="HTH araC/xylS-type" evidence="5">
    <location>
        <begin position="240"/>
        <end position="346"/>
    </location>
</feature>
<dbReference type="OrthoDB" id="6283866at2"/>
<dbReference type="PANTHER" id="PTHR43280:SF29">
    <property type="entry name" value="ARAC-FAMILY TRANSCRIPTIONAL REGULATOR"/>
    <property type="match status" value="1"/>
</dbReference>
<dbReference type="InterPro" id="IPR020449">
    <property type="entry name" value="Tscrpt_reg_AraC-type_HTH"/>
</dbReference>
<keyword evidence="7" id="KW-1185">Reference proteome</keyword>
<feature type="transmembrane region" description="Helical" evidence="4">
    <location>
        <begin position="6"/>
        <end position="28"/>
    </location>
</feature>
<keyword evidence="2" id="KW-0238">DNA-binding</keyword>
<feature type="transmembrane region" description="Helical" evidence="4">
    <location>
        <begin position="101"/>
        <end position="119"/>
    </location>
</feature>
<proteinExistence type="predicted"/>
<feature type="transmembrane region" description="Helical" evidence="4">
    <location>
        <begin position="66"/>
        <end position="89"/>
    </location>
</feature>
<dbReference type="PROSITE" id="PS01124">
    <property type="entry name" value="HTH_ARAC_FAMILY_2"/>
    <property type="match status" value="1"/>
</dbReference>
<feature type="transmembrane region" description="Helical" evidence="4">
    <location>
        <begin position="131"/>
        <end position="150"/>
    </location>
</feature>
<dbReference type="PRINTS" id="PR00032">
    <property type="entry name" value="HTHARAC"/>
</dbReference>
<dbReference type="InterPro" id="IPR018060">
    <property type="entry name" value="HTH_AraC"/>
</dbReference>
<dbReference type="GO" id="GO:0003700">
    <property type="term" value="F:DNA-binding transcription factor activity"/>
    <property type="evidence" value="ECO:0007669"/>
    <property type="project" value="InterPro"/>
</dbReference>
<evidence type="ECO:0000256" key="1">
    <source>
        <dbReference type="ARBA" id="ARBA00023015"/>
    </source>
</evidence>